<dbReference type="Proteomes" id="UP000006377">
    <property type="component" value="Chromosome"/>
</dbReference>
<evidence type="ECO:0000313" key="4">
    <source>
        <dbReference type="Proteomes" id="UP000006377"/>
    </source>
</evidence>
<sequence length="70" mass="7487">MINGEEGGNPSPPAPEKELTPAARRALAEAEERRKAADAAPARPREIAGRGGNEPTRYGDWEVKGITSDF</sequence>
<dbReference type="Pfam" id="PF07896">
    <property type="entry name" value="DUF1674"/>
    <property type="match status" value="1"/>
</dbReference>
<evidence type="ECO:0000256" key="2">
    <source>
        <dbReference type="SAM" id="MobiDB-lite"/>
    </source>
</evidence>
<protein>
    <recommendedName>
        <fullName evidence="5">DUF1674 domain-containing protein</fullName>
    </recommendedName>
</protein>
<accession>A7HSR5</accession>
<dbReference type="InterPro" id="IPR012875">
    <property type="entry name" value="SDHF4"/>
</dbReference>
<dbReference type="STRING" id="402881.Plav_1328"/>
<dbReference type="EMBL" id="CP000774">
    <property type="protein sequence ID" value="ABS62948.1"/>
    <property type="molecule type" value="Genomic_DNA"/>
</dbReference>
<proteinExistence type="inferred from homology"/>
<reference evidence="3 4" key="1">
    <citation type="journal article" date="2011" name="Stand. Genomic Sci.">
        <title>Complete genome sequence of Parvibaculum lavamentivorans type strain (DS-1(T)).</title>
        <authorList>
            <person name="Schleheck D."/>
            <person name="Weiss M."/>
            <person name="Pitluck S."/>
            <person name="Bruce D."/>
            <person name="Land M.L."/>
            <person name="Han S."/>
            <person name="Saunders E."/>
            <person name="Tapia R."/>
            <person name="Detter C."/>
            <person name="Brettin T."/>
            <person name="Han J."/>
            <person name="Woyke T."/>
            <person name="Goodwin L."/>
            <person name="Pennacchio L."/>
            <person name="Nolan M."/>
            <person name="Cook A.M."/>
            <person name="Kjelleberg S."/>
            <person name="Thomas T."/>
        </authorList>
    </citation>
    <scope>NUCLEOTIDE SEQUENCE [LARGE SCALE GENOMIC DNA]</scope>
    <source>
        <strain evidence="4">DS-1 / DSM 13023 / NCIMB 13966</strain>
    </source>
</reference>
<feature type="compositionally biased region" description="Basic and acidic residues" evidence="2">
    <location>
        <begin position="26"/>
        <end position="48"/>
    </location>
</feature>
<dbReference type="AlphaFoldDB" id="A7HSR5"/>
<feature type="region of interest" description="Disordered" evidence="2">
    <location>
        <begin position="1"/>
        <end position="70"/>
    </location>
</feature>
<dbReference type="HOGENOM" id="CLU_160299_1_1_5"/>
<evidence type="ECO:0000256" key="1">
    <source>
        <dbReference type="ARBA" id="ARBA00005701"/>
    </source>
</evidence>
<comment type="similarity">
    <text evidence="1">Belongs to the SDHAF4 family.</text>
</comment>
<keyword evidence="4" id="KW-1185">Reference proteome</keyword>
<dbReference type="RefSeq" id="WP_012110222.1">
    <property type="nucleotide sequence ID" value="NC_009719.1"/>
</dbReference>
<dbReference type="KEGG" id="pla:Plav_1328"/>
<gene>
    <name evidence="3" type="ordered locus">Plav_1328</name>
</gene>
<evidence type="ECO:0008006" key="5">
    <source>
        <dbReference type="Google" id="ProtNLM"/>
    </source>
</evidence>
<name>A7HSR5_PARL1</name>
<dbReference type="eggNOG" id="COG5508">
    <property type="taxonomic scope" value="Bacteria"/>
</dbReference>
<evidence type="ECO:0000313" key="3">
    <source>
        <dbReference type="EMBL" id="ABS62948.1"/>
    </source>
</evidence>
<organism evidence="3 4">
    <name type="scientific">Parvibaculum lavamentivorans (strain DS-1 / DSM 13023 / NCIMB 13966)</name>
    <dbReference type="NCBI Taxonomy" id="402881"/>
    <lineage>
        <taxon>Bacteria</taxon>
        <taxon>Pseudomonadati</taxon>
        <taxon>Pseudomonadota</taxon>
        <taxon>Alphaproteobacteria</taxon>
        <taxon>Hyphomicrobiales</taxon>
        <taxon>Parvibaculaceae</taxon>
        <taxon>Parvibaculum</taxon>
    </lineage>
</organism>